<comment type="pathway">
    <text evidence="3">tRNA modification; 5-methoxycarbonylmethyl-2-thiouridine-tRNA biosynthesis.</text>
</comment>
<evidence type="ECO:0000256" key="9">
    <source>
        <dbReference type="SAM" id="MobiDB-lite"/>
    </source>
</evidence>
<comment type="subcellular location">
    <subcellularLocation>
        <location evidence="2">Cytoplasm</location>
    </subcellularLocation>
    <subcellularLocation>
        <location evidence="1">Nucleus</location>
    </subcellularLocation>
</comment>
<keyword evidence="8" id="KW-0539">Nucleus</keyword>
<feature type="compositionally biased region" description="Acidic residues" evidence="9">
    <location>
        <begin position="328"/>
        <end position="344"/>
    </location>
</feature>
<keyword evidence="7" id="KW-0819">tRNA processing</keyword>
<evidence type="ECO:0000313" key="11">
    <source>
        <dbReference type="Proteomes" id="UP000759537"/>
    </source>
</evidence>
<dbReference type="InterPro" id="IPR019519">
    <property type="entry name" value="Elp5"/>
</dbReference>
<organism evidence="10 11">
    <name type="scientific">Russula ochroleuca</name>
    <dbReference type="NCBI Taxonomy" id="152965"/>
    <lineage>
        <taxon>Eukaryota</taxon>
        <taxon>Fungi</taxon>
        <taxon>Dikarya</taxon>
        <taxon>Basidiomycota</taxon>
        <taxon>Agaricomycotina</taxon>
        <taxon>Agaricomycetes</taxon>
        <taxon>Russulales</taxon>
        <taxon>Russulaceae</taxon>
        <taxon>Russula</taxon>
    </lineage>
</organism>
<dbReference type="Pfam" id="PF10483">
    <property type="entry name" value="Elong_Iki1"/>
    <property type="match status" value="1"/>
</dbReference>
<dbReference type="GO" id="GO:0005829">
    <property type="term" value="C:cytosol"/>
    <property type="evidence" value="ECO:0007669"/>
    <property type="project" value="TreeGrafter"/>
</dbReference>
<comment type="caution">
    <text evidence="10">The sequence shown here is derived from an EMBL/GenBank/DDBJ whole genome shotgun (WGS) entry which is preliminary data.</text>
</comment>
<accession>A0A9P5MXM4</accession>
<evidence type="ECO:0000256" key="2">
    <source>
        <dbReference type="ARBA" id="ARBA00004496"/>
    </source>
</evidence>
<evidence type="ECO:0000256" key="4">
    <source>
        <dbReference type="ARBA" id="ARBA00009567"/>
    </source>
</evidence>
<evidence type="ECO:0000313" key="10">
    <source>
        <dbReference type="EMBL" id="KAF8481196.1"/>
    </source>
</evidence>
<dbReference type="AlphaFoldDB" id="A0A9P5MXM4"/>
<dbReference type="GO" id="GO:0002098">
    <property type="term" value="P:tRNA wobble uridine modification"/>
    <property type="evidence" value="ECO:0007669"/>
    <property type="project" value="InterPro"/>
</dbReference>
<keyword evidence="6" id="KW-0963">Cytoplasm</keyword>
<feature type="region of interest" description="Disordered" evidence="9">
    <location>
        <begin position="297"/>
        <end position="344"/>
    </location>
</feature>
<dbReference type="InterPro" id="IPR027417">
    <property type="entry name" value="P-loop_NTPase"/>
</dbReference>
<keyword evidence="11" id="KW-1185">Reference proteome</keyword>
<dbReference type="PANTHER" id="PTHR15641:SF1">
    <property type="entry name" value="ELONGATOR COMPLEX PROTEIN 5"/>
    <property type="match status" value="1"/>
</dbReference>
<dbReference type="Gene3D" id="3.40.50.300">
    <property type="entry name" value="P-loop containing nucleotide triphosphate hydrolases"/>
    <property type="match status" value="1"/>
</dbReference>
<dbReference type="Proteomes" id="UP000759537">
    <property type="component" value="Unassembled WGS sequence"/>
</dbReference>
<dbReference type="EMBL" id="WHVB01000007">
    <property type="protein sequence ID" value="KAF8481196.1"/>
    <property type="molecule type" value="Genomic_DNA"/>
</dbReference>
<evidence type="ECO:0000256" key="5">
    <source>
        <dbReference type="ARBA" id="ARBA00020264"/>
    </source>
</evidence>
<name>A0A9P5MXM4_9AGAM</name>
<dbReference type="GO" id="GO:0005634">
    <property type="term" value="C:nucleus"/>
    <property type="evidence" value="ECO:0007669"/>
    <property type="project" value="UniProtKB-SubCell"/>
</dbReference>
<evidence type="ECO:0000256" key="3">
    <source>
        <dbReference type="ARBA" id="ARBA00005043"/>
    </source>
</evidence>
<gene>
    <name evidence="10" type="ORF">DFH94DRAFT_629132</name>
</gene>
<dbReference type="OrthoDB" id="166907at2759"/>
<dbReference type="PANTHER" id="PTHR15641">
    <property type="entry name" value="ELONGATOR COMPLEX PROTEIN 5"/>
    <property type="match status" value="1"/>
</dbReference>
<comment type="similarity">
    <text evidence="4">Belongs to the ELP5 family.</text>
</comment>
<sequence length="344" mass="37020">MSRLSATIISGLSRPHFPFILLESSLVQSCLPVLRAFVNNRDATTHVLLVCLLFPPSALAGDPAREGLHVVDMTAQVPGYSETSPDLAGSILNAVKQVPDGPLTVIIDSADVLCADLESPSKSYTLIATLLSGVIARPKPSRLILHFATHSSLRDLVLTPRLSPTLAHVIAHPPALLKHLATEQLLPPPPASTPDRFWPVFAPLSARTWEVERIVLGSGCVGLSDDGETVLQVVTRGRGKNVERDLDGWTLDGACSLSELDSLKGILEDKGKPQWAEVSKATPRHLTSFNLNLTPEQRESRAKVPLPYAHKGTKDAAQSSGAILYDPDSADDIDDDDPDEDLDI</sequence>
<dbReference type="GO" id="GO:0000049">
    <property type="term" value="F:tRNA binding"/>
    <property type="evidence" value="ECO:0007669"/>
    <property type="project" value="TreeGrafter"/>
</dbReference>
<evidence type="ECO:0000256" key="1">
    <source>
        <dbReference type="ARBA" id="ARBA00004123"/>
    </source>
</evidence>
<proteinExistence type="inferred from homology"/>
<reference evidence="10" key="1">
    <citation type="submission" date="2019-10" db="EMBL/GenBank/DDBJ databases">
        <authorList>
            <consortium name="DOE Joint Genome Institute"/>
            <person name="Kuo A."/>
            <person name="Miyauchi S."/>
            <person name="Kiss E."/>
            <person name="Drula E."/>
            <person name="Kohler A."/>
            <person name="Sanchez-Garcia M."/>
            <person name="Andreopoulos B."/>
            <person name="Barry K.W."/>
            <person name="Bonito G."/>
            <person name="Buee M."/>
            <person name="Carver A."/>
            <person name="Chen C."/>
            <person name="Cichocki N."/>
            <person name="Clum A."/>
            <person name="Culley D."/>
            <person name="Crous P.W."/>
            <person name="Fauchery L."/>
            <person name="Girlanda M."/>
            <person name="Hayes R."/>
            <person name="Keri Z."/>
            <person name="LaButti K."/>
            <person name="Lipzen A."/>
            <person name="Lombard V."/>
            <person name="Magnuson J."/>
            <person name="Maillard F."/>
            <person name="Morin E."/>
            <person name="Murat C."/>
            <person name="Nolan M."/>
            <person name="Ohm R."/>
            <person name="Pangilinan J."/>
            <person name="Pereira M."/>
            <person name="Perotto S."/>
            <person name="Peter M."/>
            <person name="Riley R."/>
            <person name="Sitrit Y."/>
            <person name="Stielow B."/>
            <person name="Szollosi G."/>
            <person name="Zifcakova L."/>
            <person name="Stursova M."/>
            <person name="Spatafora J.W."/>
            <person name="Tedersoo L."/>
            <person name="Vaario L.-M."/>
            <person name="Yamada A."/>
            <person name="Yan M."/>
            <person name="Wang P."/>
            <person name="Xu J."/>
            <person name="Bruns T."/>
            <person name="Baldrian P."/>
            <person name="Vilgalys R."/>
            <person name="Henrissat B."/>
            <person name="Grigoriev I.V."/>
            <person name="Hibbett D."/>
            <person name="Nagy L.G."/>
            <person name="Martin F.M."/>
        </authorList>
    </citation>
    <scope>NUCLEOTIDE SEQUENCE</scope>
    <source>
        <strain evidence="10">Prilba</strain>
    </source>
</reference>
<evidence type="ECO:0000256" key="6">
    <source>
        <dbReference type="ARBA" id="ARBA00022490"/>
    </source>
</evidence>
<protein>
    <recommendedName>
        <fullName evidence="5">Elongator complex protein 5</fullName>
    </recommendedName>
</protein>
<dbReference type="GO" id="GO:0033588">
    <property type="term" value="C:elongator holoenzyme complex"/>
    <property type="evidence" value="ECO:0007669"/>
    <property type="project" value="InterPro"/>
</dbReference>
<evidence type="ECO:0000256" key="7">
    <source>
        <dbReference type="ARBA" id="ARBA00022694"/>
    </source>
</evidence>
<reference evidence="10" key="2">
    <citation type="journal article" date="2020" name="Nat. Commun.">
        <title>Large-scale genome sequencing of mycorrhizal fungi provides insights into the early evolution of symbiotic traits.</title>
        <authorList>
            <person name="Miyauchi S."/>
            <person name="Kiss E."/>
            <person name="Kuo A."/>
            <person name="Drula E."/>
            <person name="Kohler A."/>
            <person name="Sanchez-Garcia M."/>
            <person name="Morin E."/>
            <person name="Andreopoulos B."/>
            <person name="Barry K.W."/>
            <person name="Bonito G."/>
            <person name="Buee M."/>
            <person name="Carver A."/>
            <person name="Chen C."/>
            <person name="Cichocki N."/>
            <person name="Clum A."/>
            <person name="Culley D."/>
            <person name="Crous P.W."/>
            <person name="Fauchery L."/>
            <person name="Girlanda M."/>
            <person name="Hayes R.D."/>
            <person name="Keri Z."/>
            <person name="LaButti K."/>
            <person name="Lipzen A."/>
            <person name="Lombard V."/>
            <person name="Magnuson J."/>
            <person name="Maillard F."/>
            <person name="Murat C."/>
            <person name="Nolan M."/>
            <person name="Ohm R.A."/>
            <person name="Pangilinan J."/>
            <person name="Pereira M.F."/>
            <person name="Perotto S."/>
            <person name="Peter M."/>
            <person name="Pfister S."/>
            <person name="Riley R."/>
            <person name="Sitrit Y."/>
            <person name="Stielow J.B."/>
            <person name="Szollosi G."/>
            <person name="Zifcakova L."/>
            <person name="Stursova M."/>
            <person name="Spatafora J.W."/>
            <person name="Tedersoo L."/>
            <person name="Vaario L.M."/>
            <person name="Yamada A."/>
            <person name="Yan M."/>
            <person name="Wang P."/>
            <person name="Xu J."/>
            <person name="Bruns T."/>
            <person name="Baldrian P."/>
            <person name="Vilgalys R."/>
            <person name="Dunand C."/>
            <person name="Henrissat B."/>
            <person name="Grigoriev I.V."/>
            <person name="Hibbett D."/>
            <person name="Nagy L.G."/>
            <person name="Martin F.M."/>
        </authorList>
    </citation>
    <scope>NUCLEOTIDE SEQUENCE</scope>
    <source>
        <strain evidence="10">Prilba</strain>
    </source>
</reference>
<evidence type="ECO:0000256" key="8">
    <source>
        <dbReference type="ARBA" id="ARBA00023242"/>
    </source>
</evidence>